<dbReference type="EMBL" id="JACHJQ010000005">
    <property type="protein sequence ID" value="MBB4908776.1"/>
    <property type="molecule type" value="Genomic_DNA"/>
</dbReference>
<dbReference type="InterPro" id="IPR005133">
    <property type="entry name" value="PhaG_MnhG_YufB"/>
</dbReference>
<dbReference type="RefSeq" id="WP_184812881.1">
    <property type="nucleotide sequence ID" value="NZ_JACHJQ010000005.1"/>
</dbReference>
<dbReference type="PANTHER" id="PTHR34703:SF1">
    <property type="entry name" value="ANTIPORTER SUBUNIT MNHG2-RELATED"/>
    <property type="match status" value="1"/>
</dbReference>
<comment type="caution">
    <text evidence="3">The sequence shown here is derived from an EMBL/GenBank/DDBJ whole genome shotgun (WGS) entry which is preliminary data.</text>
</comment>
<dbReference type="Pfam" id="PF03334">
    <property type="entry name" value="PhaG_MnhG_YufB"/>
    <property type="match status" value="1"/>
</dbReference>
<comment type="similarity">
    <text evidence="1">Belongs to the CPA3 antiporters (TC 2.A.63) subunit G family.</text>
</comment>
<evidence type="ECO:0000256" key="1">
    <source>
        <dbReference type="ARBA" id="ARBA00008404"/>
    </source>
</evidence>
<keyword evidence="2" id="KW-0812">Transmembrane</keyword>
<dbReference type="PANTHER" id="PTHR34703">
    <property type="entry name" value="ANTIPORTER SUBUNIT MNHG2-RELATED"/>
    <property type="match status" value="1"/>
</dbReference>
<sequence length="104" mass="10946">MIVLEIASGVLLAAGALFVISGGVGLLRFPDFYTRTHAAGLTDSAGAGLILLGLLLQGAGWETAVRLLIIMLFLALTSPTSTHILAHAARRDGVPVWREGDPRR</sequence>
<dbReference type="NCBIfam" id="TIGR01300">
    <property type="entry name" value="CPA3_mnhG_phaG"/>
    <property type="match status" value="1"/>
</dbReference>
<reference evidence="3 4" key="1">
    <citation type="submission" date="2020-08" db="EMBL/GenBank/DDBJ databases">
        <title>Genomic Encyclopedia of Type Strains, Phase III (KMG-III): the genomes of soil and plant-associated and newly described type strains.</title>
        <authorList>
            <person name="Whitman W."/>
        </authorList>
    </citation>
    <scope>NUCLEOTIDE SEQUENCE [LARGE SCALE GENOMIC DNA]</scope>
    <source>
        <strain evidence="3 4">CECT 8960</strain>
    </source>
</reference>
<name>A0A7W7VFX7_9PSEU</name>
<evidence type="ECO:0000313" key="4">
    <source>
        <dbReference type="Proteomes" id="UP000520767"/>
    </source>
</evidence>
<keyword evidence="4" id="KW-1185">Reference proteome</keyword>
<evidence type="ECO:0000313" key="3">
    <source>
        <dbReference type="EMBL" id="MBB4908776.1"/>
    </source>
</evidence>
<proteinExistence type="inferred from homology"/>
<gene>
    <name evidence="3" type="ORF">FHR82_005029</name>
</gene>
<feature type="transmembrane region" description="Helical" evidence="2">
    <location>
        <begin position="6"/>
        <end position="27"/>
    </location>
</feature>
<accession>A0A7W7VFX7</accession>
<feature type="transmembrane region" description="Helical" evidence="2">
    <location>
        <begin position="39"/>
        <end position="59"/>
    </location>
</feature>
<dbReference type="Proteomes" id="UP000520767">
    <property type="component" value="Unassembled WGS sequence"/>
</dbReference>
<keyword evidence="2" id="KW-0472">Membrane</keyword>
<organism evidence="3 4">
    <name type="scientific">Actinophytocola algeriensis</name>
    <dbReference type="NCBI Taxonomy" id="1768010"/>
    <lineage>
        <taxon>Bacteria</taxon>
        <taxon>Bacillati</taxon>
        <taxon>Actinomycetota</taxon>
        <taxon>Actinomycetes</taxon>
        <taxon>Pseudonocardiales</taxon>
        <taxon>Pseudonocardiaceae</taxon>
    </lineage>
</organism>
<evidence type="ECO:0000256" key="2">
    <source>
        <dbReference type="SAM" id="Phobius"/>
    </source>
</evidence>
<protein>
    <submittedName>
        <fullName evidence="3">Multicomponent Na+:H+ antiporter subunit G</fullName>
    </submittedName>
</protein>
<feature type="transmembrane region" description="Helical" evidence="2">
    <location>
        <begin position="65"/>
        <end position="86"/>
    </location>
</feature>
<dbReference type="AlphaFoldDB" id="A0A7W7VFX7"/>
<dbReference type="GO" id="GO:0015385">
    <property type="term" value="F:sodium:proton antiporter activity"/>
    <property type="evidence" value="ECO:0007669"/>
    <property type="project" value="TreeGrafter"/>
</dbReference>
<keyword evidence="2" id="KW-1133">Transmembrane helix</keyword>